<name>A0A129BA55_LEGPN</name>
<dbReference type="AlphaFoldDB" id="A0A129BA55"/>
<dbReference type="RefSeq" id="WP_013101252.1">
    <property type="nucleotide sequence ID" value="NZ_BAZA01000056.1"/>
</dbReference>
<reference evidence="1" key="3">
    <citation type="submission" date="2019-09" db="EMBL/GenBank/DDBJ databases">
        <authorList>
            <consortium name="NCBI Pathogen Detection Project"/>
        </authorList>
    </citation>
    <scope>NUCLEOTIDE SEQUENCE</scope>
    <source>
        <strain evidence="1">CL18-200174</strain>
    </source>
</reference>
<sequence length="112" mass="12961">MVYIKRDKDGRICAVYNQKTSDVTEQIDINDAEFVDFLLRCESDEKLKFLQSDLQLIRVLEDLIDVLIDKNIITITDFPQSVIDKLLARQAFRKRFASRAGMELNGDDETTT</sequence>
<dbReference type="EMBL" id="JAPXIC010000014">
    <property type="protein sequence ID" value="MCZ4718192.1"/>
    <property type="molecule type" value="Genomic_DNA"/>
</dbReference>
<evidence type="ECO:0000313" key="4">
    <source>
        <dbReference type="Proteomes" id="UP000254631"/>
    </source>
</evidence>
<protein>
    <recommendedName>
        <fullName evidence="6">Tryptophan synthase subunit beta like protein</fullName>
    </recommendedName>
</protein>
<dbReference type="EMBL" id="UGOL01000001">
    <property type="protein sequence ID" value="STX79073.1"/>
    <property type="molecule type" value="Genomic_DNA"/>
</dbReference>
<dbReference type="Proteomes" id="UP001071279">
    <property type="component" value="Unassembled WGS sequence"/>
</dbReference>
<accession>A0A129BA55</accession>
<evidence type="ECO:0008006" key="6">
    <source>
        <dbReference type="Google" id="ProtNLM"/>
    </source>
</evidence>
<reference evidence="1" key="1">
    <citation type="journal article" date="2018" name="Genome Biol.">
        <title>SKESA: strategic k-mer extension for scrupulous assemblies.</title>
        <authorList>
            <person name="Souvorov A."/>
            <person name="Agarwala R."/>
            <person name="Lipman D.J."/>
        </authorList>
    </citation>
    <scope>NUCLEOTIDE SEQUENCE</scope>
    <source>
        <strain evidence="1">CL18-200174</strain>
    </source>
</reference>
<dbReference type="Proteomes" id="UP000254631">
    <property type="component" value="Unassembled WGS sequence"/>
</dbReference>
<organism evidence="1 5">
    <name type="scientific">Legionella pneumophila</name>
    <dbReference type="NCBI Taxonomy" id="446"/>
    <lineage>
        <taxon>Bacteria</taxon>
        <taxon>Pseudomonadati</taxon>
        <taxon>Pseudomonadota</taxon>
        <taxon>Gammaproteobacteria</taxon>
        <taxon>Legionellales</taxon>
        <taxon>Legionellaceae</taxon>
        <taxon>Legionella</taxon>
    </lineage>
</organism>
<gene>
    <name evidence="1" type="ORF">JBK99_10070</name>
    <name evidence="3" type="ORF">NCTC12000_01061</name>
    <name evidence="2" type="ORF">O6C86_03045</name>
</gene>
<proteinExistence type="predicted"/>
<evidence type="ECO:0000313" key="3">
    <source>
        <dbReference type="EMBL" id="STX79073.1"/>
    </source>
</evidence>
<evidence type="ECO:0000313" key="5">
    <source>
        <dbReference type="Proteomes" id="UP000863577"/>
    </source>
</evidence>
<dbReference type="Proteomes" id="UP000863577">
    <property type="component" value="Unassembled WGS sequence"/>
</dbReference>
<reference evidence="3 4" key="2">
    <citation type="submission" date="2018-06" db="EMBL/GenBank/DDBJ databases">
        <authorList>
            <consortium name="Pathogen Informatics"/>
            <person name="Doyle S."/>
        </authorList>
    </citation>
    <scope>NUCLEOTIDE SEQUENCE [LARGE SCALE GENOMIC DNA]</scope>
    <source>
        <strain evidence="3 4">NCTC12000</strain>
    </source>
</reference>
<dbReference type="EMBL" id="DACWOD010000007">
    <property type="protein sequence ID" value="HAU2396670.1"/>
    <property type="molecule type" value="Genomic_DNA"/>
</dbReference>
<evidence type="ECO:0000313" key="2">
    <source>
        <dbReference type="EMBL" id="MCZ4718192.1"/>
    </source>
</evidence>
<reference evidence="2" key="4">
    <citation type="submission" date="2022-12" db="EMBL/GenBank/DDBJ databases">
        <title>Comparative genomics of Legionella pneumophila isolates from the West Bank and Germany support molecular epidemiology of Legionnaires disease.</title>
        <authorList>
            <person name="Zayed A.R."/>
            <person name="Bitar D.M."/>
            <person name="Steinert M."/>
            <person name="Lueck C."/>
            <person name="Brettar I."/>
            <person name="Hoefle M.G."/>
            <person name="Bunk B."/>
        </authorList>
    </citation>
    <scope>NUCLEOTIDE SEQUENCE</scope>
    <source>
        <strain evidence="2">H23</strain>
    </source>
</reference>
<evidence type="ECO:0000313" key="1">
    <source>
        <dbReference type="EMBL" id="HAU2396670.1"/>
    </source>
</evidence>